<sequence length="309" mass="34344">GQTSPAVSRVTSRPARHSVSQSSPDSSLRLLPFPFSFCCCNVIGVKSKSTSTRQLFHLVAARTNPPTEVLAVTDALPKLYYNSSSPMMAQIEDKYSVTDIKEKPLKKKIKALWMEKVKKLKKFVSKTLKIKISRPVFSSAIVASRVTIEKVSSHPEKHEDKENHQNGNSIFADESVIRASVLEHQRTVSCIFSIPLPEPTCENAAVTTSASEETKEPKIAVTSDHLDDHEDQPGLKHLDQLELLHSILHDAHLTPGDDQRASNAVHQAETFRVSDRPRPTVKIKKRSRGCTKEPLLFAQRRCVLVCPAA</sequence>
<organism evidence="2 3">
    <name type="scientific">Daphnia magna</name>
    <dbReference type="NCBI Taxonomy" id="35525"/>
    <lineage>
        <taxon>Eukaryota</taxon>
        <taxon>Metazoa</taxon>
        <taxon>Ecdysozoa</taxon>
        <taxon>Arthropoda</taxon>
        <taxon>Crustacea</taxon>
        <taxon>Branchiopoda</taxon>
        <taxon>Diplostraca</taxon>
        <taxon>Cladocera</taxon>
        <taxon>Anomopoda</taxon>
        <taxon>Daphniidae</taxon>
        <taxon>Daphnia</taxon>
    </lineage>
</organism>
<gene>
    <name evidence="2" type="ORF">APZ42_005557</name>
</gene>
<name>A0A164GDU6_9CRUS</name>
<accession>A0A164GDU6</accession>
<proteinExistence type="predicted"/>
<feature type="region of interest" description="Disordered" evidence="1">
    <location>
        <begin position="1"/>
        <end position="26"/>
    </location>
</feature>
<evidence type="ECO:0000313" key="3">
    <source>
        <dbReference type="Proteomes" id="UP000076858"/>
    </source>
</evidence>
<dbReference type="EMBL" id="LRGB01015640">
    <property type="protein sequence ID" value="KZR98841.1"/>
    <property type="molecule type" value="Genomic_DNA"/>
</dbReference>
<dbReference type="OrthoDB" id="6394809at2759"/>
<dbReference type="AlphaFoldDB" id="A0A164GDU6"/>
<evidence type="ECO:0000256" key="1">
    <source>
        <dbReference type="SAM" id="MobiDB-lite"/>
    </source>
</evidence>
<reference evidence="2 3" key="1">
    <citation type="submission" date="2016-03" db="EMBL/GenBank/DDBJ databases">
        <title>EvidentialGene: Evidence-directed Construction of Genes on Genomes.</title>
        <authorList>
            <person name="Gilbert D.G."/>
            <person name="Choi J.-H."/>
            <person name="Mockaitis K."/>
            <person name="Colbourne J."/>
            <person name="Pfrender M."/>
        </authorList>
    </citation>
    <scope>NUCLEOTIDE SEQUENCE [LARGE SCALE GENOMIC DNA]</scope>
    <source>
        <strain evidence="2 3">Xinb3</strain>
        <tissue evidence="2">Complete organism</tissue>
    </source>
</reference>
<comment type="caution">
    <text evidence="2">The sequence shown here is derived from an EMBL/GenBank/DDBJ whole genome shotgun (WGS) entry which is preliminary data.</text>
</comment>
<dbReference type="Proteomes" id="UP000076858">
    <property type="component" value="Unassembled WGS sequence"/>
</dbReference>
<protein>
    <submittedName>
        <fullName evidence="2">Uncharacterized protein</fullName>
    </submittedName>
</protein>
<feature type="compositionally biased region" description="Polar residues" evidence="1">
    <location>
        <begin position="1"/>
        <end position="11"/>
    </location>
</feature>
<keyword evidence="3" id="KW-1185">Reference proteome</keyword>
<evidence type="ECO:0000313" key="2">
    <source>
        <dbReference type="EMBL" id="KZR98841.1"/>
    </source>
</evidence>
<feature type="non-terminal residue" evidence="2">
    <location>
        <position position="1"/>
    </location>
</feature>